<gene>
    <name evidence="2" type="ORF">SLS53_006019</name>
</gene>
<organism evidence="2 3">
    <name type="scientific">Cytospora paraplurivora</name>
    <dbReference type="NCBI Taxonomy" id="2898453"/>
    <lineage>
        <taxon>Eukaryota</taxon>
        <taxon>Fungi</taxon>
        <taxon>Dikarya</taxon>
        <taxon>Ascomycota</taxon>
        <taxon>Pezizomycotina</taxon>
        <taxon>Sordariomycetes</taxon>
        <taxon>Sordariomycetidae</taxon>
        <taxon>Diaporthales</taxon>
        <taxon>Cytosporaceae</taxon>
        <taxon>Cytospora</taxon>
    </lineage>
</organism>
<accession>A0AAN9U465</accession>
<feature type="region of interest" description="Disordered" evidence="1">
    <location>
        <begin position="39"/>
        <end position="74"/>
    </location>
</feature>
<dbReference type="Proteomes" id="UP001320245">
    <property type="component" value="Unassembled WGS sequence"/>
</dbReference>
<reference evidence="2 3" key="1">
    <citation type="journal article" date="2023" name="PLoS ONE">
        <title>Cytospora paraplurivora sp. nov. isolated from orchards with fruit tree decline syndrome in Ontario, Canada.</title>
        <authorList>
            <person name="Ilyukhin E."/>
            <person name="Nguyen H.D.T."/>
            <person name="Castle A.J."/>
            <person name="Ellouze W."/>
        </authorList>
    </citation>
    <scope>NUCLEOTIDE SEQUENCE [LARGE SCALE GENOMIC DNA]</scope>
    <source>
        <strain evidence="2 3">FDS-564</strain>
    </source>
</reference>
<dbReference type="EMBL" id="JAJSPL020000025">
    <property type="protein sequence ID" value="KAK7738500.1"/>
    <property type="molecule type" value="Genomic_DNA"/>
</dbReference>
<keyword evidence="3" id="KW-1185">Reference proteome</keyword>
<evidence type="ECO:0000256" key="1">
    <source>
        <dbReference type="SAM" id="MobiDB-lite"/>
    </source>
</evidence>
<protein>
    <submittedName>
        <fullName evidence="2">Uncharacterized protein</fullName>
    </submittedName>
</protein>
<evidence type="ECO:0000313" key="2">
    <source>
        <dbReference type="EMBL" id="KAK7738500.1"/>
    </source>
</evidence>
<comment type="caution">
    <text evidence="2">The sequence shown here is derived from an EMBL/GenBank/DDBJ whole genome shotgun (WGS) entry which is preliminary data.</text>
</comment>
<proteinExistence type="predicted"/>
<name>A0AAN9U465_9PEZI</name>
<dbReference type="AlphaFoldDB" id="A0AAN9U465"/>
<sequence>MGEFVIDTRKMRYTGKAMAALKESDVDVNLRAHDKCEDSVIPGEEDNSMPSNDSHGRVWLDTSRSKARSPQAGKGRHIGTYALTTEVAPWVKNALANYHPSSEVLELTEKFAVEFHDLVEKERSSSFDLHDLDAIELTYQCALEVGAAIILAADTTNDPVDSSSELHTSKAGGDDHFVSWGRLLTGLECDPPIIVQFPFYLMMCQSFTFEPASHREDYVYSALTGVDWVKGHNKFTDRIGAFEALARTSVPTLNDTESGEDRCFWRIALAYILAMNGCENSRPFKAPRQAAIEHGLDHDLVIAARALDTIGSAYMCRDGAAWLDDQGMDSLIGSALANDVMDLHTDTFTGETRNLLRLLYPAAEPLICGLKRAGTETQLPESPTNGFFHLWYDMVEDGSAQLAKKQPLGVSEDLAPVIRELHSLWHQQLLDDNKQPGWGRSFDCASDMLFSDAGKILASRGGISEDMYKFAIAYGRLSMSLPYIAYHTIDAIIMAFGVLHPASDSGGCLEILDLTYPLRADTSEFDSADASPLINFVRLARASWRRGGLDYQVTGKQAAGLKEIGFVDIKEETFRWPIGTWPENEWERKMGEMSQENVDHFLNLAGKPILLNDGFMTVEETEEAVHAAKEDLLRTDEKKFY</sequence>
<evidence type="ECO:0000313" key="3">
    <source>
        <dbReference type="Proteomes" id="UP001320245"/>
    </source>
</evidence>